<comment type="similarity">
    <text evidence="5">Belongs to the BUB2 family.</text>
</comment>
<reference evidence="9" key="1">
    <citation type="submission" date="2021-02" db="EMBL/GenBank/DDBJ databases">
        <authorList>
            <person name="Palmer J.M."/>
        </authorList>
    </citation>
    <scope>NUCLEOTIDE SEQUENCE</scope>
    <source>
        <strain evidence="9">SCRP23</strain>
    </source>
</reference>
<evidence type="ECO:0000259" key="8">
    <source>
        <dbReference type="PROSITE" id="PS50086"/>
    </source>
</evidence>
<accession>A0A8T1WW46</accession>
<evidence type="ECO:0000256" key="1">
    <source>
        <dbReference type="ARBA" id="ARBA00004245"/>
    </source>
</evidence>
<dbReference type="GO" id="GO:0005096">
    <property type="term" value="F:GTPase activator activity"/>
    <property type="evidence" value="ECO:0007669"/>
    <property type="project" value="TreeGrafter"/>
</dbReference>
<feature type="domain" description="Rab-GAP TBC" evidence="8">
    <location>
        <begin position="49"/>
        <end position="253"/>
    </location>
</feature>
<keyword evidence="2" id="KW-0963">Cytoplasm</keyword>
<evidence type="ECO:0000256" key="4">
    <source>
        <dbReference type="ARBA" id="ARBA00023306"/>
    </source>
</evidence>
<keyword evidence="7" id="KW-0812">Transmembrane</keyword>
<evidence type="ECO:0000256" key="2">
    <source>
        <dbReference type="ARBA" id="ARBA00022490"/>
    </source>
</evidence>
<dbReference type="SMART" id="SM00164">
    <property type="entry name" value="TBC"/>
    <property type="match status" value="1"/>
</dbReference>
<feature type="compositionally biased region" description="Low complexity" evidence="6">
    <location>
        <begin position="342"/>
        <end position="369"/>
    </location>
</feature>
<dbReference type="FunFam" id="1.10.8.270:FF:000035">
    <property type="entry name" value="Cell cycle arrest protein BUB2"/>
    <property type="match status" value="1"/>
</dbReference>
<sequence>MAEADELLRRKYWELLDGGDVAITSDYERWRELKRLVIVQGLPRDDASGSGSSLRGRVWKCLLGVERDVDMTKYEALVGRGASHCDGDIRNDTFRTFRGDSEFAQRVPEAKLVRLLNVFINELGSDPGEEKKEEGEQVARDGNLPSIRYVQGMNVLCAPLLYVLPEPDAYHTFCQLIVRHCPHYMAPQLKGVEKGCALVDKCLETLDPDLYQHLLKRGITARIYALPLILSLFACVPPLHELLRVWDVLFAVGVHFVVVLAVAHTVLLREQLLELDMDLMKVLSLRCVPPLQSDLLISVALQLLHRLPDDLLYEIVRHPFANPDVPTSLPFHPETISAIMTQIQKQQQQQTNASSQSPRSASSCRGSSSKNVLGAGRAARSTPSTPRSTPRSESTLVAGQTRPPWKI</sequence>
<evidence type="ECO:0000256" key="5">
    <source>
        <dbReference type="ARBA" id="ARBA00061049"/>
    </source>
</evidence>
<comment type="caution">
    <text evidence="9">The sequence shown here is derived from an EMBL/GenBank/DDBJ whole genome shotgun (WGS) entry which is preliminary data.</text>
</comment>
<dbReference type="OrthoDB" id="10263206at2759"/>
<dbReference type="PROSITE" id="PS50086">
    <property type="entry name" value="TBC_RABGAP"/>
    <property type="match status" value="1"/>
</dbReference>
<keyword evidence="10" id="KW-1185">Reference proteome</keyword>
<dbReference type="PANTHER" id="PTHR22957:SF263">
    <property type="entry name" value="MITOTIC CHECK POINT PROTEIN BUB2"/>
    <property type="match status" value="1"/>
</dbReference>
<name>A0A8T1WW46_9STRA</name>
<evidence type="ECO:0000256" key="3">
    <source>
        <dbReference type="ARBA" id="ARBA00023212"/>
    </source>
</evidence>
<proteinExistence type="inferred from homology"/>
<dbReference type="Pfam" id="PF00566">
    <property type="entry name" value="RabGAP-TBC"/>
    <property type="match status" value="1"/>
</dbReference>
<keyword evidence="4" id="KW-0131">Cell cycle</keyword>
<keyword evidence="7" id="KW-0472">Membrane</keyword>
<dbReference type="AlphaFoldDB" id="A0A8T1WW46"/>
<feature type="compositionally biased region" description="Low complexity" evidence="6">
    <location>
        <begin position="380"/>
        <end position="392"/>
    </location>
</feature>
<feature type="transmembrane region" description="Helical" evidence="7">
    <location>
        <begin position="245"/>
        <end position="268"/>
    </location>
</feature>
<feature type="region of interest" description="Disordered" evidence="6">
    <location>
        <begin position="342"/>
        <end position="407"/>
    </location>
</feature>
<dbReference type="EMBL" id="JAGDFL010000175">
    <property type="protein sequence ID" value="KAG7396039.1"/>
    <property type="molecule type" value="Genomic_DNA"/>
</dbReference>
<evidence type="ECO:0000256" key="6">
    <source>
        <dbReference type="SAM" id="MobiDB-lite"/>
    </source>
</evidence>
<dbReference type="GO" id="GO:0005856">
    <property type="term" value="C:cytoskeleton"/>
    <property type="evidence" value="ECO:0007669"/>
    <property type="project" value="UniProtKB-SubCell"/>
</dbReference>
<protein>
    <submittedName>
        <fullName evidence="9">Budding uninhibited by benzimidazole- protein</fullName>
    </submittedName>
</protein>
<dbReference type="InterPro" id="IPR000195">
    <property type="entry name" value="Rab-GAP-TBC_dom"/>
</dbReference>
<organism evidence="9 10">
    <name type="scientific">Phytophthora boehmeriae</name>
    <dbReference type="NCBI Taxonomy" id="109152"/>
    <lineage>
        <taxon>Eukaryota</taxon>
        <taxon>Sar</taxon>
        <taxon>Stramenopiles</taxon>
        <taxon>Oomycota</taxon>
        <taxon>Peronosporomycetes</taxon>
        <taxon>Peronosporales</taxon>
        <taxon>Peronosporaceae</taxon>
        <taxon>Phytophthora</taxon>
    </lineage>
</organism>
<evidence type="ECO:0000256" key="7">
    <source>
        <dbReference type="SAM" id="Phobius"/>
    </source>
</evidence>
<dbReference type="PANTHER" id="PTHR22957">
    <property type="entry name" value="TBC1 DOMAIN FAMILY MEMBER GTPASE-ACTIVATING PROTEIN"/>
    <property type="match status" value="1"/>
</dbReference>
<evidence type="ECO:0000313" key="9">
    <source>
        <dbReference type="EMBL" id="KAG7396039.1"/>
    </source>
</evidence>
<evidence type="ECO:0000313" key="10">
    <source>
        <dbReference type="Proteomes" id="UP000693981"/>
    </source>
</evidence>
<comment type="subcellular location">
    <subcellularLocation>
        <location evidence="1">Cytoplasm</location>
        <location evidence="1">Cytoskeleton</location>
    </subcellularLocation>
</comment>
<dbReference type="Proteomes" id="UP000693981">
    <property type="component" value="Unassembled WGS sequence"/>
</dbReference>
<keyword evidence="7" id="KW-1133">Transmembrane helix</keyword>
<feature type="transmembrane region" description="Helical" evidence="7">
    <location>
        <begin position="221"/>
        <end position="239"/>
    </location>
</feature>
<keyword evidence="3" id="KW-0206">Cytoskeleton</keyword>
<gene>
    <name evidence="9" type="primary">BUB2</name>
    <name evidence="9" type="ORF">PHYBOEH_002862</name>
</gene>